<organism evidence="2 3">
    <name type="scientific">Mesorhabditis belari</name>
    <dbReference type="NCBI Taxonomy" id="2138241"/>
    <lineage>
        <taxon>Eukaryota</taxon>
        <taxon>Metazoa</taxon>
        <taxon>Ecdysozoa</taxon>
        <taxon>Nematoda</taxon>
        <taxon>Chromadorea</taxon>
        <taxon>Rhabditida</taxon>
        <taxon>Rhabditina</taxon>
        <taxon>Rhabditomorpha</taxon>
        <taxon>Rhabditoidea</taxon>
        <taxon>Rhabditidae</taxon>
        <taxon>Mesorhabditinae</taxon>
        <taxon>Mesorhabditis</taxon>
    </lineage>
</organism>
<name>A0AAF3ENF4_9BILA</name>
<keyword evidence="2" id="KW-1185">Reference proteome</keyword>
<evidence type="ECO:0000256" key="1">
    <source>
        <dbReference type="SAM" id="Phobius"/>
    </source>
</evidence>
<dbReference type="WBParaSite" id="MBELARI_LOCUS15509">
    <property type="protein sequence ID" value="MBELARI_LOCUS15509"/>
    <property type="gene ID" value="MBELARI_LOCUS15509"/>
</dbReference>
<evidence type="ECO:0000313" key="2">
    <source>
        <dbReference type="Proteomes" id="UP000887575"/>
    </source>
</evidence>
<dbReference type="Proteomes" id="UP000887575">
    <property type="component" value="Unassembled WGS sequence"/>
</dbReference>
<protein>
    <submittedName>
        <fullName evidence="3">Uncharacterized protein</fullName>
    </submittedName>
</protein>
<evidence type="ECO:0000313" key="3">
    <source>
        <dbReference type="WBParaSite" id="MBELARI_LOCUS15509"/>
    </source>
</evidence>
<dbReference type="AlphaFoldDB" id="A0AAF3ENF4"/>
<feature type="transmembrane region" description="Helical" evidence="1">
    <location>
        <begin position="23"/>
        <end position="41"/>
    </location>
</feature>
<reference evidence="3" key="1">
    <citation type="submission" date="2024-02" db="UniProtKB">
        <authorList>
            <consortium name="WormBaseParasite"/>
        </authorList>
    </citation>
    <scope>IDENTIFICATION</scope>
</reference>
<keyword evidence="1" id="KW-1133">Transmembrane helix</keyword>
<keyword evidence="1" id="KW-0812">Transmembrane</keyword>
<sequence length="175" mass="19750">MSLNKEGPINDHAAQIVQSSTDMQIDFIFIGMIAILTVYHLHTKHRQATEKAQVATSASNSYATFHPLDAHARANDYDFIHSAAFCSVQTGIEATKDEMAKAQCLIDREKTKIRPQKAHLHFMNALHSHSLSNPRSYGHMIDQAESVSESISTAYSFDPRSYMPKKTTRRRQEVM</sequence>
<keyword evidence="1" id="KW-0472">Membrane</keyword>
<accession>A0AAF3ENF4</accession>
<proteinExistence type="predicted"/>